<comment type="caution">
    <text evidence="1">The sequence shown here is derived from an EMBL/GenBank/DDBJ whole genome shotgun (WGS) entry which is preliminary data.</text>
</comment>
<proteinExistence type="predicted"/>
<reference evidence="1" key="1">
    <citation type="submission" date="2021-10" db="EMBL/GenBank/DDBJ databases">
        <title>Tropical sea cucumber genome reveals ecological adaptation and Cuvierian tubules defense mechanism.</title>
        <authorList>
            <person name="Chen T."/>
        </authorList>
    </citation>
    <scope>NUCLEOTIDE SEQUENCE</scope>
    <source>
        <strain evidence="1">Nanhai2018</strain>
        <tissue evidence="1">Muscle</tissue>
    </source>
</reference>
<evidence type="ECO:0000313" key="1">
    <source>
        <dbReference type="EMBL" id="KAJ8020267.1"/>
    </source>
</evidence>
<evidence type="ECO:0000313" key="2">
    <source>
        <dbReference type="Proteomes" id="UP001152320"/>
    </source>
</evidence>
<keyword evidence="2" id="KW-1185">Reference proteome</keyword>
<dbReference type="EMBL" id="JAIZAY010000022">
    <property type="protein sequence ID" value="KAJ8020267.1"/>
    <property type="molecule type" value="Genomic_DNA"/>
</dbReference>
<organism evidence="1 2">
    <name type="scientific">Holothuria leucospilota</name>
    <name type="common">Black long sea cucumber</name>
    <name type="synonym">Mertensiothuria leucospilota</name>
    <dbReference type="NCBI Taxonomy" id="206669"/>
    <lineage>
        <taxon>Eukaryota</taxon>
        <taxon>Metazoa</taxon>
        <taxon>Echinodermata</taxon>
        <taxon>Eleutherozoa</taxon>
        <taxon>Echinozoa</taxon>
        <taxon>Holothuroidea</taxon>
        <taxon>Aspidochirotacea</taxon>
        <taxon>Aspidochirotida</taxon>
        <taxon>Holothuriidae</taxon>
        <taxon>Holothuria</taxon>
    </lineage>
</organism>
<sequence length="67" mass="7874">MYIFYFENYCETAELILLKLGGKVPKGKKRCLTQLGSKDQRSEVKNSWGCLRVVNTQNRLYFSKYES</sequence>
<accession>A0A9Q1BD36</accession>
<gene>
    <name evidence="1" type="ORF">HOLleu_39818</name>
</gene>
<protein>
    <submittedName>
        <fullName evidence="1">Uncharacterized protein</fullName>
    </submittedName>
</protein>
<name>A0A9Q1BD36_HOLLE</name>
<dbReference type="AlphaFoldDB" id="A0A9Q1BD36"/>
<dbReference type="Proteomes" id="UP001152320">
    <property type="component" value="Chromosome 22"/>
</dbReference>